<dbReference type="RefSeq" id="WP_107008939.1">
    <property type="nucleotide sequence ID" value="NZ_JBHRSF010000001.1"/>
</dbReference>
<sequence>MKIKNIKILILSLLVSSLFNGCTQLKPTPATTFIDLYILNKTVTRVVEVKVTYKQGQLCFKQLPAFSTLHQYLPSSQDTDLMIDVIDQQGQAHRTHMDFVIEKGTVGQLQLEIDPTLEVMASGNFSMQSK</sequence>
<proteinExistence type="predicted"/>
<feature type="chain" id="PRO_5017052355" description="Lipoprotein" evidence="1">
    <location>
        <begin position="22"/>
        <end position="130"/>
    </location>
</feature>
<evidence type="ECO:0000256" key="1">
    <source>
        <dbReference type="SAM" id="SignalP"/>
    </source>
</evidence>
<evidence type="ECO:0000313" key="3">
    <source>
        <dbReference type="EMBL" id="RFC82961.1"/>
    </source>
</evidence>
<evidence type="ECO:0000313" key="4">
    <source>
        <dbReference type="Proteomes" id="UP000240957"/>
    </source>
</evidence>
<feature type="signal peptide" evidence="1">
    <location>
        <begin position="1"/>
        <end position="21"/>
    </location>
</feature>
<dbReference type="AlphaFoldDB" id="A0A371YNA0"/>
<protein>
    <recommendedName>
        <fullName evidence="6">Lipoprotein</fullName>
    </recommendedName>
</protein>
<name>A0A371YNA0_9GAMM</name>
<reference evidence="3 4" key="2">
    <citation type="submission" date="2018-08" db="EMBL/GenBank/DDBJ databases">
        <title>The draft genome of Acinetobacter sichuanensis strain WCHAc060041.</title>
        <authorList>
            <person name="Qin J."/>
            <person name="Feng Y."/>
            <person name="Zong Z."/>
        </authorList>
    </citation>
    <scope>NUCLEOTIDE SEQUENCE [LARGE SCALE GENOMIC DNA]</scope>
    <source>
        <strain evidence="3 4">WCHAc060041</strain>
    </source>
</reference>
<dbReference type="Proteomes" id="UP001595455">
    <property type="component" value="Unassembled WGS sequence"/>
</dbReference>
<accession>A0A371YNA0</accession>
<keyword evidence="1" id="KW-0732">Signal</keyword>
<reference evidence="5" key="3">
    <citation type="journal article" date="2019" name="Int. J. Syst. Evol. Microbiol.">
        <title>The Global Catalogue of Microorganisms (GCM) 10K type strain sequencing project: providing services to taxonomists for standard genome sequencing and annotation.</title>
        <authorList>
            <consortium name="The Broad Institute Genomics Platform"/>
            <consortium name="The Broad Institute Genome Sequencing Center for Infectious Disease"/>
            <person name="Wu L."/>
            <person name="Ma J."/>
        </authorList>
    </citation>
    <scope>NUCLEOTIDE SEQUENCE [LARGE SCALE GENOMIC DNA]</scope>
    <source>
        <strain evidence="5">KCTC 62575</strain>
    </source>
</reference>
<organism evidence="3 4">
    <name type="scientific">Acinetobacter sichuanensis</name>
    <dbReference type="NCBI Taxonomy" id="2136183"/>
    <lineage>
        <taxon>Bacteria</taxon>
        <taxon>Pseudomonadati</taxon>
        <taxon>Pseudomonadota</taxon>
        <taxon>Gammaproteobacteria</taxon>
        <taxon>Moraxellales</taxon>
        <taxon>Moraxellaceae</taxon>
        <taxon>Acinetobacter</taxon>
    </lineage>
</organism>
<reference evidence="2" key="1">
    <citation type="journal article" date="2014" name="Int. J. Syst. Evol. Microbiol.">
        <title>Complete genome of a new Firmicutes species belonging to the dominant human colonic microbiota ('Ruminococcus bicirculans') reveals two chromosomes and a selective capacity to utilize plant glucans.</title>
        <authorList>
            <consortium name="NISC Comparative Sequencing Program"/>
            <person name="Wegmann U."/>
            <person name="Louis P."/>
            <person name="Goesmann A."/>
            <person name="Henrissat B."/>
            <person name="Duncan S.H."/>
            <person name="Flint H.J."/>
        </authorList>
    </citation>
    <scope>NUCLEOTIDE SEQUENCE</scope>
    <source>
        <strain evidence="2">KCTC 62575</strain>
    </source>
</reference>
<dbReference type="EMBL" id="PYIX02000024">
    <property type="protein sequence ID" value="RFC82961.1"/>
    <property type="molecule type" value="Genomic_DNA"/>
</dbReference>
<dbReference type="EMBL" id="JBHRSF010000001">
    <property type="protein sequence ID" value="MFC2993708.1"/>
    <property type="molecule type" value="Genomic_DNA"/>
</dbReference>
<evidence type="ECO:0000313" key="2">
    <source>
        <dbReference type="EMBL" id="MFC2993708.1"/>
    </source>
</evidence>
<gene>
    <name evidence="2" type="ORF">ACFODO_00150</name>
    <name evidence="3" type="ORF">C9E89_013920</name>
</gene>
<comment type="caution">
    <text evidence="3">The sequence shown here is derived from an EMBL/GenBank/DDBJ whole genome shotgun (WGS) entry which is preliminary data.</text>
</comment>
<evidence type="ECO:0008006" key="6">
    <source>
        <dbReference type="Google" id="ProtNLM"/>
    </source>
</evidence>
<evidence type="ECO:0000313" key="5">
    <source>
        <dbReference type="Proteomes" id="UP001595455"/>
    </source>
</evidence>
<reference evidence="2" key="4">
    <citation type="submission" date="2024-09" db="EMBL/GenBank/DDBJ databases">
        <authorList>
            <person name="Sun Q."/>
            <person name="Mori K."/>
        </authorList>
    </citation>
    <scope>NUCLEOTIDE SEQUENCE</scope>
    <source>
        <strain evidence="2">KCTC 62575</strain>
    </source>
</reference>
<keyword evidence="5" id="KW-1185">Reference proteome</keyword>
<dbReference type="Proteomes" id="UP000240957">
    <property type="component" value="Unassembled WGS sequence"/>
</dbReference>